<comment type="caution">
    <text evidence="1">The sequence shown here is derived from an EMBL/GenBank/DDBJ whole genome shotgun (WGS) entry which is preliminary data.</text>
</comment>
<accession>A0A6G0JL38</accession>
<evidence type="ECO:0000313" key="2">
    <source>
        <dbReference type="Proteomes" id="UP000488956"/>
    </source>
</evidence>
<name>A0A6G0JL38_9STRA</name>
<sequence length="155" mass="16175">MIPDSSRQSPACTHTPVQPPPPLLVGLGKMLGYCDGPVSVDEVPLAPVHQVLPLPLLAVLFAQLGHYHDPRRAGSVRKATGIIAATAARRLLSHRCDPACANKVKPCSTKLLAPPPPPLLVIIDLCALPGHCVGFVGVGEVPLVPTSCSSASPRR</sequence>
<proteinExistence type="predicted"/>
<organism evidence="1 2">
    <name type="scientific">Phytophthora fragariae</name>
    <dbReference type="NCBI Taxonomy" id="53985"/>
    <lineage>
        <taxon>Eukaryota</taxon>
        <taxon>Sar</taxon>
        <taxon>Stramenopiles</taxon>
        <taxon>Oomycota</taxon>
        <taxon>Peronosporomycetes</taxon>
        <taxon>Peronosporales</taxon>
        <taxon>Peronosporaceae</taxon>
        <taxon>Phytophthora</taxon>
    </lineage>
</organism>
<dbReference type="Proteomes" id="UP000488956">
    <property type="component" value="Unassembled WGS sequence"/>
</dbReference>
<dbReference type="EMBL" id="QXFX01005506">
    <property type="protein sequence ID" value="KAE9060582.1"/>
    <property type="molecule type" value="Genomic_DNA"/>
</dbReference>
<evidence type="ECO:0000313" key="1">
    <source>
        <dbReference type="EMBL" id="KAE9060582.1"/>
    </source>
</evidence>
<gene>
    <name evidence="1" type="ORF">PF010_g30161</name>
</gene>
<protein>
    <submittedName>
        <fullName evidence="1">Uncharacterized protein</fullName>
    </submittedName>
</protein>
<dbReference type="AlphaFoldDB" id="A0A6G0JL38"/>
<reference evidence="1 2" key="1">
    <citation type="submission" date="2018-09" db="EMBL/GenBank/DDBJ databases">
        <title>Genomic investigation of the strawberry pathogen Phytophthora fragariae indicates pathogenicity is determined by transcriptional variation in three key races.</title>
        <authorList>
            <person name="Adams T.M."/>
            <person name="Armitage A.D."/>
            <person name="Sobczyk M.K."/>
            <person name="Bates H.J."/>
            <person name="Dunwell J.M."/>
            <person name="Nellist C.F."/>
            <person name="Harrison R.J."/>
        </authorList>
    </citation>
    <scope>NUCLEOTIDE SEQUENCE [LARGE SCALE GENOMIC DNA]</scope>
    <source>
        <strain evidence="1 2">ONT-3</strain>
    </source>
</reference>